<feature type="domain" description="Glycoside hydrolase family 5" evidence="4">
    <location>
        <begin position="69"/>
        <end position="231"/>
    </location>
</feature>
<dbReference type="PROSITE" id="PS00659">
    <property type="entry name" value="GLYCOSYL_HYDROL_F5"/>
    <property type="match status" value="1"/>
</dbReference>
<dbReference type="GO" id="GO:0004553">
    <property type="term" value="F:hydrolase activity, hydrolyzing O-glycosyl compounds"/>
    <property type="evidence" value="ECO:0007669"/>
    <property type="project" value="InterPro"/>
</dbReference>
<dbReference type="Proteomes" id="UP000320176">
    <property type="component" value="Unassembled WGS sequence"/>
</dbReference>
<sequence>MYQTIAYLFSIYFSATAGGVEQPDYAPLRVRVSINDGMKSVRGAHEQVLRGTGVAVYKYRRDQLKLEGNWPANDYARSAAYYDELVERNINAVRVICFDPWQRSHADPGSTVPYPYADLNDPDDVAELLSDLDRIVELCEQRDIYVLINYHDTTGYRDPDHSSPAGSNGQFAYLNSMDYLNQFWDIVGPRYADRKHVFYELTNEPVGYHPNDYNSQHLDDFAALYHRVRVYAPETHLAMLSFTTVASYGASMLDVTNQLKQRGVKFTNASVGFHPYKISSLPHSLTPINQLRAAVPVINTEQNFPLSVDDGVDDPNGRGFGGDLLGTQTMERLGISWFHWNTTGPEEFNSNFRGIVLPDARDKGYLWRTELRYIMNWDRIVRLLGFSREKGAKLFRVTQ</sequence>
<keyword evidence="2 3" id="KW-0326">Glycosidase</keyword>
<name>A0A5C6A2L7_9BACT</name>
<dbReference type="EMBL" id="SJPN01000010">
    <property type="protein sequence ID" value="TWT92693.1"/>
    <property type="molecule type" value="Genomic_DNA"/>
</dbReference>
<dbReference type="InterPro" id="IPR017853">
    <property type="entry name" value="GH"/>
</dbReference>
<dbReference type="SUPFAM" id="SSF51445">
    <property type="entry name" value="(Trans)glycosidases"/>
    <property type="match status" value="1"/>
</dbReference>
<gene>
    <name evidence="5" type="ORF">Pla52n_60580</name>
</gene>
<protein>
    <submittedName>
        <fullName evidence="5">Cellulase (Glycosyl hydrolase family 5)</fullName>
    </submittedName>
</protein>
<keyword evidence="6" id="KW-1185">Reference proteome</keyword>
<dbReference type="OrthoDB" id="221687at2"/>
<dbReference type="GO" id="GO:0000272">
    <property type="term" value="P:polysaccharide catabolic process"/>
    <property type="evidence" value="ECO:0007669"/>
    <property type="project" value="InterPro"/>
</dbReference>
<evidence type="ECO:0000313" key="6">
    <source>
        <dbReference type="Proteomes" id="UP000320176"/>
    </source>
</evidence>
<dbReference type="InterPro" id="IPR018087">
    <property type="entry name" value="Glyco_hydro_5_CS"/>
</dbReference>
<dbReference type="RefSeq" id="WP_146523007.1">
    <property type="nucleotide sequence ID" value="NZ_CP151726.1"/>
</dbReference>
<evidence type="ECO:0000259" key="4">
    <source>
        <dbReference type="Pfam" id="PF00150"/>
    </source>
</evidence>
<dbReference type="InterPro" id="IPR001547">
    <property type="entry name" value="Glyco_hydro_5"/>
</dbReference>
<reference evidence="5 6" key="1">
    <citation type="submission" date="2019-02" db="EMBL/GenBank/DDBJ databases">
        <title>Deep-cultivation of Planctomycetes and their phenomic and genomic characterization uncovers novel biology.</title>
        <authorList>
            <person name="Wiegand S."/>
            <person name="Jogler M."/>
            <person name="Boedeker C."/>
            <person name="Pinto D."/>
            <person name="Vollmers J."/>
            <person name="Rivas-Marin E."/>
            <person name="Kohn T."/>
            <person name="Peeters S.H."/>
            <person name="Heuer A."/>
            <person name="Rast P."/>
            <person name="Oberbeckmann S."/>
            <person name="Bunk B."/>
            <person name="Jeske O."/>
            <person name="Meyerdierks A."/>
            <person name="Storesund J.E."/>
            <person name="Kallscheuer N."/>
            <person name="Luecker S."/>
            <person name="Lage O.M."/>
            <person name="Pohl T."/>
            <person name="Merkel B.J."/>
            <person name="Hornburger P."/>
            <person name="Mueller R.-W."/>
            <person name="Bruemmer F."/>
            <person name="Labrenz M."/>
            <person name="Spormann A.M."/>
            <person name="Op Den Camp H."/>
            <person name="Overmann J."/>
            <person name="Amann R."/>
            <person name="Jetten M.S.M."/>
            <person name="Mascher T."/>
            <person name="Medema M.H."/>
            <person name="Devos D.P."/>
            <person name="Kaster A.-K."/>
            <person name="Ovreas L."/>
            <person name="Rohde M."/>
            <person name="Galperin M.Y."/>
            <person name="Jogler C."/>
        </authorList>
    </citation>
    <scope>NUCLEOTIDE SEQUENCE [LARGE SCALE GENOMIC DNA]</scope>
    <source>
        <strain evidence="5 6">Pla52n</strain>
    </source>
</reference>
<dbReference type="AlphaFoldDB" id="A0A5C6A2L7"/>
<dbReference type="Pfam" id="PF00150">
    <property type="entry name" value="Cellulase"/>
    <property type="match status" value="1"/>
</dbReference>
<dbReference type="Gene3D" id="3.20.20.80">
    <property type="entry name" value="Glycosidases"/>
    <property type="match status" value="1"/>
</dbReference>
<evidence type="ECO:0000256" key="1">
    <source>
        <dbReference type="ARBA" id="ARBA00022801"/>
    </source>
</evidence>
<evidence type="ECO:0000256" key="2">
    <source>
        <dbReference type="ARBA" id="ARBA00023295"/>
    </source>
</evidence>
<comment type="caution">
    <text evidence="5">The sequence shown here is derived from an EMBL/GenBank/DDBJ whole genome shotgun (WGS) entry which is preliminary data.</text>
</comment>
<evidence type="ECO:0000313" key="5">
    <source>
        <dbReference type="EMBL" id="TWT92693.1"/>
    </source>
</evidence>
<proteinExistence type="inferred from homology"/>
<evidence type="ECO:0000256" key="3">
    <source>
        <dbReference type="RuleBase" id="RU361153"/>
    </source>
</evidence>
<keyword evidence="1 3" id="KW-0378">Hydrolase</keyword>
<organism evidence="5 6">
    <name type="scientific">Stieleria varia</name>
    <dbReference type="NCBI Taxonomy" id="2528005"/>
    <lineage>
        <taxon>Bacteria</taxon>
        <taxon>Pseudomonadati</taxon>
        <taxon>Planctomycetota</taxon>
        <taxon>Planctomycetia</taxon>
        <taxon>Pirellulales</taxon>
        <taxon>Pirellulaceae</taxon>
        <taxon>Stieleria</taxon>
    </lineage>
</organism>
<accession>A0A5C6A2L7</accession>
<comment type="similarity">
    <text evidence="3">Belongs to the glycosyl hydrolase 5 (cellulase A) family.</text>
</comment>